<dbReference type="Pfam" id="PF01035">
    <property type="entry name" value="DNA_binding_1"/>
    <property type="match status" value="1"/>
</dbReference>
<protein>
    <recommendedName>
        <fullName evidence="9">Methylated-DNA--protein-cysteine methyltransferase</fullName>
        <ecNumber evidence="9">2.1.1.63</ecNumber>
    </recommendedName>
    <alternativeName>
        <fullName evidence="9">6-O-methylguanine-DNA methyltransferase</fullName>
        <shortName evidence="9">MGMT</shortName>
    </alternativeName>
    <alternativeName>
        <fullName evidence="9">O-6-methylguanine-DNA-alkyltransferase</fullName>
    </alternativeName>
</protein>
<evidence type="ECO:0000256" key="8">
    <source>
        <dbReference type="ARBA" id="ARBA00049348"/>
    </source>
</evidence>
<dbReference type="InterPro" id="IPR001497">
    <property type="entry name" value="MethylDNA_cys_MeTrfase_AS"/>
</dbReference>
<dbReference type="InterPro" id="IPR008332">
    <property type="entry name" value="MethylG_MeTrfase_N"/>
</dbReference>
<reference evidence="12" key="1">
    <citation type="submission" date="2021-12" db="EMBL/GenBank/DDBJ databases">
        <title>Draft genome sequence of Corynebacterium ammoniagenes strain T-723.</title>
        <authorList>
            <person name="Matsuzawa M."/>
            <person name="Hiratani M."/>
            <person name="Abe I."/>
            <person name="Tsuji Y."/>
            <person name="Nakamura J."/>
        </authorList>
    </citation>
    <scope>NUCLEOTIDE SEQUENCE</scope>
    <source>
        <strain evidence="12">T-723</strain>
    </source>
</reference>
<comment type="caution">
    <text evidence="12">The sequence shown here is derived from an EMBL/GenBank/DDBJ whole genome shotgun (WGS) entry which is preliminary data.</text>
</comment>
<dbReference type="HAMAP" id="MF_00772">
    <property type="entry name" value="OGT"/>
    <property type="match status" value="1"/>
</dbReference>
<dbReference type="InterPro" id="IPR023546">
    <property type="entry name" value="MGMT"/>
</dbReference>
<evidence type="ECO:0000256" key="5">
    <source>
        <dbReference type="ARBA" id="ARBA00022679"/>
    </source>
</evidence>
<keyword evidence="3 9" id="KW-0963">Cytoplasm</keyword>
<dbReference type="PANTHER" id="PTHR10815">
    <property type="entry name" value="METHYLATED-DNA--PROTEIN-CYSTEINE METHYLTRANSFERASE"/>
    <property type="match status" value="1"/>
</dbReference>
<dbReference type="EC" id="2.1.1.63" evidence="9"/>
<dbReference type="SUPFAM" id="SSF46767">
    <property type="entry name" value="Methylated DNA-protein cysteine methyltransferase, C-terminal domain"/>
    <property type="match status" value="1"/>
</dbReference>
<gene>
    <name evidence="12" type="ORF">CAT723_15120</name>
</gene>
<dbReference type="InterPro" id="IPR036631">
    <property type="entry name" value="MGMT_N_sf"/>
</dbReference>
<dbReference type="InterPro" id="IPR036388">
    <property type="entry name" value="WH-like_DNA-bd_sf"/>
</dbReference>
<dbReference type="EMBL" id="BQKK01000003">
    <property type="protein sequence ID" value="GJN43033.1"/>
    <property type="molecule type" value="Genomic_DNA"/>
</dbReference>
<dbReference type="GO" id="GO:0003908">
    <property type="term" value="F:methylated-DNA-[protein]-cysteine S-methyltransferase activity"/>
    <property type="evidence" value="ECO:0007669"/>
    <property type="project" value="UniProtKB-UniRule"/>
</dbReference>
<evidence type="ECO:0000259" key="10">
    <source>
        <dbReference type="Pfam" id="PF01035"/>
    </source>
</evidence>
<dbReference type="NCBIfam" id="TIGR00589">
    <property type="entry name" value="ogt"/>
    <property type="match status" value="1"/>
</dbReference>
<comment type="miscellaneous">
    <text evidence="9">This enzyme catalyzes only one turnover and therefore is not strictly catalytic. According to one definition, an enzyme is a biocatalyst that acts repeatedly and over many reaction cycles.</text>
</comment>
<dbReference type="Gene3D" id="3.30.160.70">
    <property type="entry name" value="Methylated DNA-protein cysteine methyltransferase domain"/>
    <property type="match status" value="1"/>
</dbReference>
<dbReference type="InterPro" id="IPR036217">
    <property type="entry name" value="MethylDNA_cys_MeTrfase_DNAb"/>
</dbReference>
<evidence type="ECO:0000313" key="12">
    <source>
        <dbReference type="EMBL" id="GJN43033.1"/>
    </source>
</evidence>
<evidence type="ECO:0000256" key="7">
    <source>
        <dbReference type="ARBA" id="ARBA00023204"/>
    </source>
</evidence>
<accession>A0AAV5G305</accession>
<dbReference type="GO" id="GO:0006307">
    <property type="term" value="P:DNA alkylation repair"/>
    <property type="evidence" value="ECO:0007669"/>
    <property type="project" value="UniProtKB-UniRule"/>
</dbReference>
<feature type="domain" description="Methylated-DNA-[protein]-cysteine S-methyltransferase DNA binding" evidence="10">
    <location>
        <begin position="118"/>
        <end position="196"/>
    </location>
</feature>
<dbReference type="PROSITE" id="PS00374">
    <property type="entry name" value="MGMT"/>
    <property type="match status" value="1"/>
</dbReference>
<evidence type="ECO:0000313" key="13">
    <source>
        <dbReference type="Proteomes" id="UP001054925"/>
    </source>
</evidence>
<dbReference type="FunFam" id="1.10.10.10:FF:000214">
    <property type="entry name" value="Methylated-DNA--protein-cysteine methyltransferase"/>
    <property type="match status" value="1"/>
</dbReference>
<evidence type="ECO:0000256" key="1">
    <source>
        <dbReference type="ARBA" id="ARBA00001286"/>
    </source>
</evidence>
<keyword evidence="6 9" id="KW-0227">DNA damage</keyword>
<evidence type="ECO:0000256" key="2">
    <source>
        <dbReference type="ARBA" id="ARBA00008711"/>
    </source>
</evidence>
<proteinExistence type="inferred from homology"/>
<evidence type="ECO:0000259" key="11">
    <source>
        <dbReference type="Pfam" id="PF02870"/>
    </source>
</evidence>
<dbReference type="SUPFAM" id="SSF53155">
    <property type="entry name" value="Methylated DNA-protein cysteine methyltransferase domain"/>
    <property type="match status" value="1"/>
</dbReference>
<dbReference type="Proteomes" id="UP001054925">
    <property type="component" value="Unassembled WGS sequence"/>
</dbReference>
<evidence type="ECO:0000256" key="9">
    <source>
        <dbReference type="HAMAP-Rule" id="MF_00772"/>
    </source>
</evidence>
<evidence type="ECO:0000256" key="4">
    <source>
        <dbReference type="ARBA" id="ARBA00022603"/>
    </source>
</evidence>
<dbReference type="AlphaFoldDB" id="A0AAV5G305"/>
<comment type="function">
    <text evidence="9">Involved in the cellular defense against the biological effects of O6-methylguanine (O6-MeG) and O4-methylthymine (O4-MeT) in DNA. Repairs the methylated nucleobase in DNA by stoichiometrically transferring the methyl group to a cysteine residue in the enzyme. This is a suicide reaction: the enzyme is irreversibly inactivated.</text>
</comment>
<comment type="catalytic activity">
    <reaction evidence="1 9">
        <text>a 4-O-methyl-thymidine in DNA + L-cysteinyl-[protein] = a thymidine in DNA + S-methyl-L-cysteinyl-[protein]</text>
        <dbReference type="Rhea" id="RHEA:53428"/>
        <dbReference type="Rhea" id="RHEA-COMP:10131"/>
        <dbReference type="Rhea" id="RHEA-COMP:10132"/>
        <dbReference type="Rhea" id="RHEA-COMP:13555"/>
        <dbReference type="Rhea" id="RHEA-COMP:13556"/>
        <dbReference type="ChEBI" id="CHEBI:29950"/>
        <dbReference type="ChEBI" id="CHEBI:82612"/>
        <dbReference type="ChEBI" id="CHEBI:137386"/>
        <dbReference type="ChEBI" id="CHEBI:137387"/>
        <dbReference type="EC" id="2.1.1.63"/>
    </reaction>
</comment>
<comment type="subcellular location">
    <subcellularLocation>
        <location evidence="9">Cytoplasm</location>
    </subcellularLocation>
</comment>
<feature type="domain" description="Methylguanine DNA methyltransferase ribonuclease-like" evidence="11">
    <location>
        <begin position="36"/>
        <end position="111"/>
    </location>
</feature>
<sequence>MTMDDNLTFPVEPEATDKLHSRLVLNAERLGLLDVAYRYIDTPVGTLLLAATEAGLVRVAFGREDFDAVLDGLATHISPRILKAPQRLDAAAQEIEEYFAGRRQHFDLPLDHALSRGFRLTVQQFLPQITYGHTQSYKEVAHEVGNPKAIRAVGTACATNPLPIVVPCHRVLRSDGSLGGYIGGLEAKQQILDLESAA</sequence>
<dbReference type="PANTHER" id="PTHR10815:SF5">
    <property type="entry name" value="METHYLATED-DNA--PROTEIN-CYSTEINE METHYLTRANSFERASE"/>
    <property type="match status" value="1"/>
</dbReference>
<dbReference type="Pfam" id="PF02870">
    <property type="entry name" value="Methyltransf_1N"/>
    <property type="match status" value="1"/>
</dbReference>
<name>A0AAV5G305_CORAM</name>
<comment type="catalytic activity">
    <reaction evidence="8 9">
        <text>a 6-O-methyl-2'-deoxyguanosine in DNA + L-cysteinyl-[protein] = S-methyl-L-cysteinyl-[protein] + a 2'-deoxyguanosine in DNA</text>
        <dbReference type="Rhea" id="RHEA:24000"/>
        <dbReference type="Rhea" id="RHEA-COMP:10131"/>
        <dbReference type="Rhea" id="RHEA-COMP:10132"/>
        <dbReference type="Rhea" id="RHEA-COMP:11367"/>
        <dbReference type="Rhea" id="RHEA-COMP:11368"/>
        <dbReference type="ChEBI" id="CHEBI:29950"/>
        <dbReference type="ChEBI" id="CHEBI:82612"/>
        <dbReference type="ChEBI" id="CHEBI:85445"/>
        <dbReference type="ChEBI" id="CHEBI:85448"/>
        <dbReference type="EC" id="2.1.1.63"/>
    </reaction>
</comment>
<dbReference type="CDD" id="cd06445">
    <property type="entry name" value="ATase"/>
    <property type="match status" value="1"/>
</dbReference>
<organism evidence="12 13">
    <name type="scientific">Corynebacterium ammoniagenes</name>
    <name type="common">Brevibacterium ammoniagenes</name>
    <dbReference type="NCBI Taxonomy" id="1697"/>
    <lineage>
        <taxon>Bacteria</taxon>
        <taxon>Bacillati</taxon>
        <taxon>Actinomycetota</taxon>
        <taxon>Actinomycetes</taxon>
        <taxon>Mycobacteriales</taxon>
        <taxon>Corynebacteriaceae</taxon>
        <taxon>Corynebacterium</taxon>
    </lineage>
</organism>
<feature type="active site" description="Nucleophile; methyl group acceptor" evidence="9">
    <location>
        <position position="168"/>
    </location>
</feature>
<keyword evidence="5 9" id="KW-0808">Transferase</keyword>
<keyword evidence="7 9" id="KW-0234">DNA repair</keyword>
<comment type="similarity">
    <text evidence="2 9">Belongs to the MGMT family.</text>
</comment>
<dbReference type="GO" id="GO:0032259">
    <property type="term" value="P:methylation"/>
    <property type="evidence" value="ECO:0007669"/>
    <property type="project" value="UniProtKB-KW"/>
</dbReference>
<evidence type="ECO:0000256" key="6">
    <source>
        <dbReference type="ARBA" id="ARBA00022763"/>
    </source>
</evidence>
<dbReference type="GO" id="GO:0005737">
    <property type="term" value="C:cytoplasm"/>
    <property type="evidence" value="ECO:0007669"/>
    <property type="project" value="UniProtKB-SubCell"/>
</dbReference>
<keyword evidence="4 9" id="KW-0489">Methyltransferase</keyword>
<evidence type="ECO:0000256" key="3">
    <source>
        <dbReference type="ARBA" id="ARBA00022490"/>
    </source>
</evidence>
<dbReference type="InterPro" id="IPR014048">
    <property type="entry name" value="MethylDNA_cys_MeTrfase_DNA-bd"/>
</dbReference>
<dbReference type="Gene3D" id="1.10.10.10">
    <property type="entry name" value="Winged helix-like DNA-binding domain superfamily/Winged helix DNA-binding domain"/>
    <property type="match status" value="1"/>
</dbReference>